<dbReference type="EC" id="2.7.11.22" evidence="3"/>
<evidence type="ECO:0000259" key="16">
    <source>
        <dbReference type="PROSITE" id="PS50011"/>
    </source>
</evidence>
<comment type="catalytic activity">
    <reaction evidence="11">
        <text>L-threonyl-[protein] + ATP = O-phospho-L-threonyl-[protein] + ADP + H(+)</text>
        <dbReference type="Rhea" id="RHEA:46608"/>
        <dbReference type="Rhea" id="RHEA-COMP:11060"/>
        <dbReference type="Rhea" id="RHEA-COMP:11605"/>
        <dbReference type="ChEBI" id="CHEBI:15378"/>
        <dbReference type="ChEBI" id="CHEBI:30013"/>
        <dbReference type="ChEBI" id="CHEBI:30616"/>
        <dbReference type="ChEBI" id="CHEBI:61977"/>
        <dbReference type="ChEBI" id="CHEBI:456216"/>
        <dbReference type="EC" id="2.7.11.22"/>
    </reaction>
</comment>
<evidence type="ECO:0000313" key="17">
    <source>
        <dbReference type="EMBL" id="GMJ05995.1"/>
    </source>
</evidence>
<dbReference type="GO" id="GO:0004693">
    <property type="term" value="F:cyclin-dependent protein serine/threonine kinase activity"/>
    <property type="evidence" value="ECO:0007669"/>
    <property type="project" value="UniProtKB-EC"/>
</dbReference>
<name>A0A9W7MNK5_HIBTR</name>
<dbReference type="InterPro" id="IPR017441">
    <property type="entry name" value="Protein_kinase_ATP_BS"/>
</dbReference>
<dbReference type="OrthoDB" id="2158884at2759"/>
<dbReference type="Gene3D" id="3.30.200.20">
    <property type="entry name" value="Phosphorylase Kinase, domain 1"/>
    <property type="match status" value="1"/>
</dbReference>
<dbReference type="PROSITE" id="PS50011">
    <property type="entry name" value="PROTEIN_KINASE_DOM"/>
    <property type="match status" value="1"/>
</dbReference>
<evidence type="ECO:0000256" key="2">
    <source>
        <dbReference type="ARBA" id="ARBA00008832"/>
    </source>
</evidence>
<dbReference type="InterPro" id="IPR000719">
    <property type="entry name" value="Prot_kinase_dom"/>
</dbReference>
<sequence>MERYKIIEEVGDGTFGSVCRAINKLSGEVVAIKKMKKKYYTWEECVNLREVKSLRRMNHPNIVKLKEVIRENNILYFVFEFMEFNLYQLMKDREKLFSEVEIRNWCFQVFQGLAYMHHCGYFHRDLKPENLLVTRDVIKIADFGLAREISSHPPYTEYVSTRWYRAPEILLQSYLYSSKVDMWAMGAIIAELFTLRPLFPGASEADEIYKICNVIGTPTKDSWPDGLNLARAINYQFPQFPGVHLSALIPSASDNAINLITSLCSWDPCKRPTAAEALRHPFFQSCYYVPPSLRPRAAVSRTPPSAVLKGTLEQQSGRRFSAALPNAKLTGSYSTVKTNASLGTGVQRKLDMVNQDLSRNAISLKSSAKQPRYQPPGRKCPFAASIKVDRNGNGASDVADKLANVTIGSRRPYVAESRHSTYKGWGSVDCGV</sequence>
<evidence type="ECO:0000256" key="5">
    <source>
        <dbReference type="ARBA" id="ARBA00022553"/>
    </source>
</evidence>
<comment type="caution">
    <text evidence="17">The sequence shown here is derived from an EMBL/GenBank/DDBJ whole genome shotgun (WGS) entry which is preliminary data.</text>
</comment>
<evidence type="ECO:0000256" key="13">
    <source>
        <dbReference type="ARBA" id="ARBA00048367"/>
    </source>
</evidence>
<evidence type="ECO:0000313" key="18">
    <source>
        <dbReference type="Proteomes" id="UP001165190"/>
    </source>
</evidence>
<evidence type="ECO:0000256" key="11">
    <source>
        <dbReference type="ARBA" id="ARBA00047811"/>
    </source>
</evidence>
<keyword evidence="8" id="KW-0418">Kinase</keyword>
<dbReference type="FunFam" id="3.30.200.20:FF:000335">
    <property type="entry name" value="Serine/threonine-protein kinase MHK"/>
    <property type="match status" value="1"/>
</dbReference>
<keyword evidence="7 14" id="KW-0547">Nucleotide-binding</keyword>
<dbReference type="Proteomes" id="UP001165190">
    <property type="component" value="Unassembled WGS sequence"/>
</dbReference>
<comment type="similarity">
    <text evidence="1">Belongs to the protein kinase superfamily. CMGC Ser/Thr protein kinase family. CDC2/CDKX subfamily.</text>
</comment>
<reference evidence="17" key="1">
    <citation type="submission" date="2023-05" db="EMBL/GenBank/DDBJ databases">
        <title>Genome and transcriptome analyses reveal genes involved in the formation of fine ridges on petal epidermal cells in Hibiscus trionum.</title>
        <authorList>
            <person name="Koshimizu S."/>
            <person name="Masuda S."/>
            <person name="Ishii T."/>
            <person name="Shirasu K."/>
            <person name="Hoshino A."/>
            <person name="Arita M."/>
        </authorList>
    </citation>
    <scope>NUCLEOTIDE SEQUENCE</scope>
    <source>
        <strain evidence="17">Hamamatsu line</strain>
    </source>
</reference>
<dbReference type="Gene3D" id="1.10.510.10">
    <property type="entry name" value="Transferase(Phosphotransferase) domain 1"/>
    <property type="match status" value="1"/>
</dbReference>
<dbReference type="InterPro" id="IPR008271">
    <property type="entry name" value="Ser/Thr_kinase_AS"/>
</dbReference>
<comment type="catalytic activity">
    <reaction evidence="12">
        <text>L-seryl-[protein] + ATP = O-phospho-L-seryl-[protein] + ADP + H(+)</text>
        <dbReference type="Rhea" id="RHEA:17989"/>
        <dbReference type="Rhea" id="RHEA-COMP:9863"/>
        <dbReference type="Rhea" id="RHEA-COMP:11604"/>
        <dbReference type="ChEBI" id="CHEBI:15378"/>
        <dbReference type="ChEBI" id="CHEBI:29999"/>
        <dbReference type="ChEBI" id="CHEBI:30616"/>
        <dbReference type="ChEBI" id="CHEBI:83421"/>
        <dbReference type="ChEBI" id="CHEBI:456216"/>
        <dbReference type="EC" id="2.7.11.24"/>
    </reaction>
</comment>
<evidence type="ECO:0000256" key="1">
    <source>
        <dbReference type="ARBA" id="ARBA00006485"/>
    </source>
</evidence>
<feature type="domain" description="Protein kinase" evidence="16">
    <location>
        <begin position="4"/>
        <end position="283"/>
    </location>
</feature>
<gene>
    <name evidence="17" type="ORF">HRI_004268700</name>
</gene>
<dbReference type="PROSITE" id="PS00108">
    <property type="entry name" value="PROTEIN_KINASE_ST"/>
    <property type="match status" value="1"/>
</dbReference>
<keyword evidence="4 15" id="KW-0723">Serine/threonine-protein kinase</keyword>
<evidence type="ECO:0000256" key="15">
    <source>
        <dbReference type="RuleBase" id="RU000304"/>
    </source>
</evidence>
<keyword evidence="9 14" id="KW-0067">ATP-binding</keyword>
<evidence type="ECO:0000256" key="14">
    <source>
        <dbReference type="PROSITE-ProRule" id="PRU10141"/>
    </source>
</evidence>
<dbReference type="GO" id="GO:0005524">
    <property type="term" value="F:ATP binding"/>
    <property type="evidence" value="ECO:0007669"/>
    <property type="project" value="UniProtKB-UniRule"/>
</dbReference>
<evidence type="ECO:0000256" key="9">
    <source>
        <dbReference type="ARBA" id="ARBA00022840"/>
    </source>
</evidence>
<dbReference type="EMBL" id="BSYR01000045">
    <property type="protein sequence ID" value="GMJ05995.1"/>
    <property type="molecule type" value="Genomic_DNA"/>
</dbReference>
<evidence type="ECO:0000256" key="10">
    <source>
        <dbReference type="ARBA" id="ARBA00047592"/>
    </source>
</evidence>
<evidence type="ECO:0000256" key="4">
    <source>
        <dbReference type="ARBA" id="ARBA00022527"/>
    </source>
</evidence>
<dbReference type="SUPFAM" id="SSF56112">
    <property type="entry name" value="Protein kinase-like (PK-like)"/>
    <property type="match status" value="1"/>
</dbReference>
<dbReference type="PANTHER" id="PTHR24055">
    <property type="entry name" value="MITOGEN-ACTIVATED PROTEIN KINASE"/>
    <property type="match status" value="1"/>
</dbReference>
<comment type="catalytic activity">
    <reaction evidence="10">
        <text>L-threonyl-[protein] + ATP = O-phospho-L-threonyl-[protein] + ADP + H(+)</text>
        <dbReference type="Rhea" id="RHEA:46608"/>
        <dbReference type="Rhea" id="RHEA-COMP:11060"/>
        <dbReference type="Rhea" id="RHEA-COMP:11605"/>
        <dbReference type="ChEBI" id="CHEBI:15378"/>
        <dbReference type="ChEBI" id="CHEBI:30013"/>
        <dbReference type="ChEBI" id="CHEBI:30616"/>
        <dbReference type="ChEBI" id="CHEBI:61977"/>
        <dbReference type="ChEBI" id="CHEBI:456216"/>
        <dbReference type="EC" id="2.7.11.24"/>
    </reaction>
</comment>
<dbReference type="PROSITE" id="PS00107">
    <property type="entry name" value="PROTEIN_KINASE_ATP"/>
    <property type="match status" value="1"/>
</dbReference>
<evidence type="ECO:0000256" key="3">
    <source>
        <dbReference type="ARBA" id="ARBA00012425"/>
    </source>
</evidence>
<comment type="catalytic activity">
    <reaction evidence="13">
        <text>L-seryl-[protein] + ATP = O-phospho-L-seryl-[protein] + ADP + H(+)</text>
        <dbReference type="Rhea" id="RHEA:17989"/>
        <dbReference type="Rhea" id="RHEA-COMP:9863"/>
        <dbReference type="Rhea" id="RHEA-COMP:11604"/>
        <dbReference type="ChEBI" id="CHEBI:15378"/>
        <dbReference type="ChEBI" id="CHEBI:29999"/>
        <dbReference type="ChEBI" id="CHEBI:30616"/>
        <dbReference type="ChEBI" id="CHEBI:83421"/>
        <dbReference type="ChEBI" id="CHEBI:456216"/>
        <dbReference type="EC" id="2.7.11.22"/>
    </reaction>
</comment>
<evidence type="ECO:0000256" key="8">
    <source>
        <dbReference type="ARBA" id="ARBA00022777"/>
    </source>
</evidence>
<organism evidence="17 18">
    <name type="scientific">Hibiscus trionum</name>
    <name type="common">Flower of an hour</name>
    <dbReference type="NCBI Taxonomy" id="183268"/>
    <lineage>
        <taxon>Eukaryota</taxon>
        <taxon>Viridiplantae</taxon>
        <taxon>Streptophyta</taxon>
        <taxon>Embryophyta</taxon>
        <taxon>Tracheophyta</taxon>
        <taxon>Spermatophyta</taxon>
        <taxon>Magnoliopsida</taxon>
        <taxon>eudicotyledons</taxon>
        <taxon>Gunneridae</taxon>
        <taxon>Pentapetalae</taxon>
        <taxon>rosids</taxon>
        <taxon>malvids</taxon>
        <taxon>Malvales</taxon>
        <taxon>Malvaceae</taxon>
        <taxon>Malvoideae</taxon>
        <taxon>Hibiscus</taxon>
    </lineage>
</organism>
<evidence type="ECO:0000256" key="12">
    <source>
        <dbReference type="ARBA" id="ARBA00048312"/>
    </source>
</evidence>
<dbReference type="GO" id="GO:0004707">
    <property type="term" value="F:MAP kinase activity"/>
    <property type="evidence" value="ECO:0007669"/>
    <property type="project" value="UniProtKB-EC"/>
</dbReference>
<dbReference type="SMART" id="SM00220">
    <property type="entry name" value="S_TKc"/>
    <property type="match status" value="1"/>
</dbReference>
<evidence type="ECO:0000256" key="6">
    <source>
        <dbReference type="ARBA" id="ARBA00022679"/>
    </source>
</evidence>
<dbReference type="CDD" id="cd07830">
    <property type="entry name" value="STKc_MAK_like"/>
    <property type="match status" value="1"/>
</dbReference>
<feature type="binding site" evidence="14">
    <location>
        <position position="34"/>
    </location>
    <ligand>
        <name>ATP</name>
        <dbReference type="ChEBI" id="CHEBI:30616"/>
    </ligand>
</feature>
<keyword evidence="6" id="KW-0808">Transferase</keyword>
<keyword evidence="18" id="KW-1185">Reference proteome</keyword>
<evidence type="ECO:0000256" key="7">
    <source>
        <dbReference type="ARBA" id="ARBA00022741"/>
    </source>
</evidence>
<dbReference type="InterPro" id="IPR050117">
    <property type="entry name" value="MAPK"/>
</dbReference>
<keyword evidence="5" id="KW-0597">Phosphoprotein</keyword>
<dbReference type="FunFam" id="1.10.510.10:FF:000104">
    <property type="entry name" value="serine/threonine-protein kinase MAK isoform X1"/>
    <property type="match status" value="1"/>
</dbReference>
<dbReference type="AlphaFoldDB" id="A0A9W7MNK5"/>
<dbReference type="InterPro" id="IPR011009">
    <property type="entry name" value="Kinase-like_dom_sf"/>
</dbReference>
<comment type="similarity">
    <text evidence="2">Belongs to the protein kinase superfamily. CMGC Ser/Thr protein kinase family. MAP kinase subfamily.</text>
</comment>
<accession>A0A9W7MNK5</accession>
<protein>
    <recommendedName>
        <fullName evidence="3">cyclin-dependent kinase</fullName>
        <ecNumber evidence="3">2.7.11.22</ecNumber>
    </recommendedName>
</protein>
<dbReference type="Pfam" id="PF00069">
    <property type="entry name" value="Pkinase"/>
    <property type="match status" value="1"/>
</dbReference>
<proteinExistence type="inferred from homology"/>